<dbReference type="EMBL" id="PSVT01000058">
    <property type="protein sequence ID" value="PPH71323.1"/>
    <property type="molecule type" value="Genomic_DNA"/>
</dbReference>
<comment type="caution">
    <text evidence="3">The sequence shown here is derived from an EMBL/GenBank/DDBJ whole genome shotgun (WGS) entry which is preliminary data.</text>
</comment>
<keyword evidence="1" id="KW-0812">Transmembrane</keyword>
<feature type="transmembrane region" description="Helical" evidence="1">
    <location>
        <begin position="69"/>
        <end position="87"/>
    </location>
</feature>
<keyword evidence="1" id="KW-0472">Membrane</keyword>
<organism evidence="3 4">
    <name type="scientific">Rathayibacter rathayi</name>
    <name type="common">Corynebacterium rathayi</name>
    <dbReference type="NCBI Taxonomy" id="33887"/>
    <lineage>
        <taxon>Bacteria</taxon>
        <taxon>Bacillati</taxon>
        <taxon>Actinomycetota</taxon>
        <taxon>Actinomycetes</taxon>
        <taxon>Micrococcales</taxon>
        <taxon>Microbacteriaceae</taxon>
        <taxon>Rathayibacter</taxon>
    </lineage>
</organism>
<name>A0ABX5A830_RATRA</name>
<feature type="transmembrane region" description="Helical" evidence="1">
    <location>
        <begin position="99"/>
        <end position="123"/>
    </location>
</feature>
<evidence type="ECO:0000259" key="2">
    <source>
        <dbReference type="Pfam" id="PF04235"/>
    </source>
</evidence>
<gene>
    <name evidence="3" type="ORF">C5C40_15160</name>
</gene>
<dbReference type="InterPro" id="IPR007349">
    <property type="entry name" value="DUF418"/>
</dbReference>
<keyword evidence="4" id="KW-1185">Reference proteome</keyword>
<dbReference type="Pfam" id="PF04235">
    <property type="entry name" value="DUF418"/>
    <property type="match status" value="1"/>
</dbReference>
<keyword evidence="1" id="KW-1133">Transmembrane helix</keyword>
<reference evidence="3 4" key="1">
    <citation type="submission" date="2018-02" db="EMBL/GenBank/DDBJ databases">
        <title>Bacteriophage NCPPB3778 and a type I-E CRISPR drive the evolution of the US Biological Select Agent, Rathayibacter toxicus.</title>
        <authorList>
            <person name="Davis E.W.II."/>
            <person name="Tabima J.F."/>
            <person name="Weisberg A.J."/>
            <person name="Lopes L.D."/>
            <person name="Wiseman M.S."/>
            <person name="Wiseman M.S."/>
            <person name="Pupko T."/>
            <person name="Belcher M.S."/>
            <person name="Sechler A.J."/>
            <person name="Tancos M.A."/>
            <person name="Schroeder B.K."/>
            <person name="Murray T.D."/>
            <person name="Luster D.G."/>
            <person name="Schneider W.L."/>
            <person name="Rogers E."/>
            <person name="Andreote F.D."/>
            <person name="Grunwald N.J."/>
            <person name="Putnam M.L."/>
            <person name="Chang J.H."/>
        </authorList>
    </citation>
    <scope>NUCLEOTIDE SEQUENCE [LARGE SCALE GENOMIC DNA]</scope>
    <source>
        <strain evidence="3 4">AY1D6</strain>
    </source>
</reference>
<accession>A0ABX5A830</accession>
<protein>
    <submittedName>
        <fullName evidence="3">DUF418 domain-containing protein</fullName>
    </submittedName>
</protein>
<evidence type="ECO:0000313" key="4">
    <source>
        <dbReference type="Proteomes" id="UP000239698"/>
    </source>
</evidence>
<feature type="domain" description="DUF418" evidence="2">
    <location>
        <begin position="61"/>
        <end position="168"/>
    </location>
</feature>
<evidence type="ECO:0000256" key="1">
    <source>
        <dbReference type="SAM" id="Phobius"/>
    </source>
</evidence>
<dbReference type="Proteomes" id="UP000239698">
    <property type="component" value="Unassembled WGS sequence"/>
</dbReference>
<feature type="transmembrane region" description="Helical" evidence="1">
    <location>
        <begin position="135"/>
        <end position="153"/>
    </location>
</feature>
<proteinExistence type="predicted"/>
<evidence type="ECO:0000313" key="3">
    <source>
        <dbReference type="EMBL" id="PPH71323.1"/>
    </source>
</evidence>
<sequence>MVHPVLPGPVVDRVRHPRAADRALRHPLGDHSALGRRRWCRGGGPRLWRGLLQGGPEAVEAHASTTAELIGAGGVACVAIGALTALLQRLTLLARAATPLAAVGAMPLTIYSLQLVALAIYLVPYEPFDFEAWRSWSLLGVFAIGSLVAAVVWRRFVGQGPLEWLLSRASLRPPGQRPALG</sequence>